<evidence type="ECO:0000259" key="1">
    <source>
        <dbReference type="Pfam" id="PF18894"/>
    </source>
</evidence>
<protein>
    <recommendedName>
        <fullName evidence="1">Putative phage metallopeptidase domain-containing protein</fullName>
    </recommendedName>
</protein>
<evidence type="ECO:0000313" key="2">
    <source>
        <dbReference type="EMBL" id="OGK55469.1"/>
    </source>
</evidence>
<dbReference type="Pfam" id="PF18894">
    <property type="entry name" value="PhageMetallopep"/>
    <property type="match status" value="1"/>
</dbReference>
<dbReference type="Proteomes" id="UP000177418">
    <property type="component" value="Unassembled WGS sequence"/>
</dbReference>
<evidence type="ECO:0000313" key="3">
    <source>
        <dbReference type="Proteomes" id="UP000177418"/>
    </source>
</evidence>
<comment type="caution">
    <text evidence="2">The sequence shown here is derived from an EMBL/GenBank/DDBJ whole genome shotgun (WGS) entry which is preliminary data.</text>
</comment>
<accession>A0A1F7JIP1</accession>
<name>A0A1F7JIP1_9BACT</name>
<organism evidence="2 3">
    <name type="scientific">Candidatus Roizmanbacteria bacterium RIFCSPLOWO2_02_FULL_36_11</name>
    <dbReference type="NCBI Taxonomy" id="1802071"/>
    <lineage>
        <taxon>Bacteria</taxon>
        <taxon>Candidatus Roizmaniibacteriota</taxon>
    </lineage>
</organism>
<reference evidence="2 3" key="1">
    <citation type="journal article" date="2016" name="Nat. Commun.">
        <title>Thousands of microbial genomes shed light on interconnected biogeochemical processes in an aquifer system.</title>
        <authorList>
            <person name="Anantharaman K."/>
            <person name="Brown C.T."/>
            <person name="Hug L.A."/>
            <person name="Sharon I."/>
            <person name="Castelle C.J."/>
            <person name="Probst A.J."/>
            <person name="Thomas B.C."/>
            <person name="Singh A."/>
            <person name="Wilkins M.J."/>
            <person name="Karaoz U."/>
            <person name="Brodie E.L."/>
            <person name="Williams K.H."/>
            <person name="Hubbard S.S."/>
            <person name="Banfield J.F."/>
        </authorList>
    </citation>
    <scope>NUCLEOTIDE SEQUENCE [LARGE SCALE GENOMIC DNA]</scope>
</reference>
<dbReference type="AlphaFoldDB" id="A0A1F7JIP1"/>
<proteinExistence type="predicted"/>
<dbReference type="EMBL" id="MGAV01000003">
    <property type="protein sequence ID" value="OGK55469.1"/>
    <property type="molecule type" value="Genomic_DNA"/>
</dbReference>
<sequence>MVFEAAPDIYKLAVVLIKKLQFDFIEPNQIKCVRSKNSKSRAYARIWSVPRIFLETLKMKPAYIIEVLAHYFDKLSEEEKTKVIIHELLHIPKTFSGALKSHRGRYHHVDRREVQRWFDKISPPVG</sequence>
<gene>
    <name evidence="2" type="ORF">A3H78_01135</name>
</gene>
<dbReference type="InterPro" id="IPR043998">
    <property type="entry name" value="Put_Metallopep"/>
</dbReference>
<feature type="domain" description="Putative phage metallopeptidase" evidence="1">
    <location>
        <begin position="3"/>
        <end position="104"/>
    </location>
</feature>